<dbReference type="AlphaFoldDB" id="A0A0G3BBY7"/>
<dbReference type="InterPro" id="IPR032598">
    <property type="entry name" value="RsaM-like"/>
</dbReference>
<proteinExistence type="predicted"/>
<dbReference type="Proteomes" id="UP000035352">
    <property type="component" value="Chromosome"/>
</dbReference>
<evidence type="ECO:0008006" key="3">
    <source>
        <dbReference type="Google" id="ProtNLM"/>
    </source>
</evidence>
<gene>
    <name evidence="1" type="ORF">AAW51_0116</name>
</gene>
<dbReference type="Gene3D" id="3.10.450.610">
    <property type="match status" value="1"/>
</dbReference>
<dbReference type="Pfam" id="PF16245">
    <property type="entry name" value="DUF4902"/>
    <property type="match status" value="1"/>
</dbReference>
<evidence type="ECO:0000313" key="1">
    <source>
        <dbReference type="EMBL" id="AKJ26807.1"/>
    </source>
</evidence>
<keyword evidence="2" id="KW-1185">Reference proteome</keyword>
<reference evidence="1 2" key="1">
    <citation type="submission" date="2015-05" db="EMBL/GenBank/DDBJ databases">
        <authorList>
            <person name="Tang B."/>
            <person name="Yu Y."/>
        </authorList>
    </citation>
    <scope>NUCLEOTIDE SEQUENCE [LARGE SCALE GENOMIC DNA]</scope>
    <source>
        <strain evidence="1 2">DSM 7029</strain>
    </source>
</reference>
<sequence length="159" mass="17354">MHDDVRRDFPAAAARRPAPPALATSFTLNVGPPSQPDDGYLRLTWAIVMSTRFTHLFSGLDIDLQARPRCGEAMPSIMGYTEWVSCEAPMVSLGWDWQVDPGSGLPMLLAPGVRSNLMLVDERRSDLGPALTMQLLNERLNALDWQLTVAQAVGIAPPG</sequence>
<evidence type="ECO:0000313" key="2">
    <source>
        <dbReference type="Proteomes" id="UP000035352"/>
    </source>
</evidence>
<dbReference type="KEGG" id="pbh:AAW51_0116"/>
<protein>
    <recommendedName>
        <fullName evidence="3">DUF4902 domain-containing protein</fullName>
    </recommendedName>
</protein>
<accession>A0A0G3BBY7</accession>
<organism evidence="1 2">
    <name type="scientific">Caldimonas brevitalea</name>
    <dbReference type="NCBI Taxonomy" id="413882"/>
    <lineage>
        <taxon>Bacteria</taxon>
        <taxon>Pseudomonadati</taxon>
        <taxon>Pseudomonadota</taxon>
        <taxon>Betaproteobacteria</taxon>
        <taxon>Burkholderiales</taxon>
        <taxon>Sphaerotilaceae</taxon>
        <taxon>Caldimonas</taxon>
    </lineage>
</organism>
<dbReference type="RefSeq" id="WP_053013221.1">
    <property type="nucleotide sequence ID" value="NZ_CP011371.1"/>
</dbReference>
<dbReference type="EMBL" id="CP011371">
    <property type="protein sequence ID" value="AKJ26807.1"/>
    <property type="molecule type" value="Genomic_DNA"/>
</dbReference>
<name>A0A0G3BBY7_9BURK</name>